<organism evidence="2 3">
    <name type="scientific">Penicillium rubens (strain ATCC 28089 / DSM 1075 / NRRL 1951 / Wisconsin 54-1255)</name>
    <name type="common">Penicillium chrysogenum</name>
    <dbReference type="NCBI Taxonomy" id="500485"/>
    <lineage>
        <taxon>Eukaryota</taxon>
        <taxon>Fungi</taxon>
        <taxon>Dikarya</taxon>
        <taxon>Ascomycota</taxon>
        <taxon>Pezizomycotina</taxon>
        <taxon>Eurotiomycetes</taxon>
        <taxon>Eurotiomycetidae</taxon>
        <taxon>Eurotiales</taxon>
        <taxon>Aspergillaceae</taxon>
        <taxon>Penicillium</taxon>
        <taxon>Penicillium chrysogenum species complex</taxon>
    </lineage>
</organism>
<sequence length="64" mass="7636">MHTHKLFARNKETWKVWKISVLSEALNTPFLMHGILTFFALHLAHLRRHERHSNYAPLFDVDDP</sequence>
<proteinExistence type="predicted"/>
<dbReference type="Proteomes" id="UP000000724">
    <property type="component" value="Contig Pc00c24"/>
</dbReference>
<dbReference type="AlphaFoldDB" id="B6HWK3"/>
<keyword evidence="1" id="KW-0472">Membrane</keyword>
<feature type="transmembrane region" description="Helical" evidence="1">
    <location>
        <begin position="30"/>
        <end position="46"/>
    </location>
</feature>
<dbReference type="BioCyc" id="PCHR:PC24G00410-MONOMER"/>
<dbReference type="HOGENOM" id="CLU_056399_2_1_1"/>
<gene>
    <name evidence="2" type="ORF">Pc24g00410</name>
    <name evidence="2" type="ORF">PCH_Pc24g00410</name>
</gene>
<keyword evidence="3" id="KW-1185">Reference proteome</keyword>
<reference evidence="2 3" key="1">
    <citation type="journal article" date="2008" name="Nat. Biotechnol.">
        <title>Genome sequencing and analysis of the filamentous fungus Penicillium chrysogenum.</title>
        <authorList>
            <person name="van den Berg M.A."/>
            <person name="Albang R."/>
            <person name="Albermann K."/>
            <person name="Badger J.H."/>
            <person name="Daran J.-M."/>
            <person name="Driessen A.J.M."/>
            <person name="Garcia-Estrada C."/>
            <person name="Fedorova N.D."/>
            <person name="Harris D.M."/>
            <person name="Heijne W.H.M."/>
            <person name="Joardar V.S."/>
            <person name="Kiel J.A.K.W."/>
            <person name="Kovalchuk A."/>
            <person name="Martin J.F."/>
            <person name="Nierman W.C."/>
            <person name="Nijland J.G."/>
            <person name="Pronk J.T."/>
            <person name="Roubos J.A."/>
            <person name="van der Klei I.J."/>
            <person name="van Peij N.N.M.E."/>
            <person name="Veenhuis M."/>
            <person name="von Doehren H."/>
            <person name="Wagner C."/>
            <person name="Wortman J.R."/>
            <person name="Bovenberg R.A.L."/>
        </authorList>
    </citation>
    <scope>NUCLEOTIDE SEQUENCE [LARGE SCALE GENOMIC DNA]</scope>
    <source>
        <strain evidence="3">ATCC 28089 / DSM 1075 / NRRL 1951 / Wisconsin 54-1255</strain>
    </source>
</reference>
<name>B6HWK3_PENRW</name>
<dbReference type="EMBL" id="AM920439">
    <property type="protein sequence ID" value="CAP86949.1"/>
    <property type="molecule type" value="Genomic_DNA"/>
</dbReference>
<evidence type="ECO:0000313" key="3">
    <source>
        <dbReference type="Proteomes" id="UP000000724"/>
    </source>
</evidence>
<keyword evidence="1" id="KW-0812">Transmembrane</keyword>
<evidence type="ECO:0000313" key="2">
    <source>
        <dbReference type="EMBL" id="CAP86949.1"/>
    </source>
</evidence>
<protein>
    <submittedName>
        <fullName evidence="2">Pc24g00410 protein</fullName>
    </submittedName>
</protein>
<evidence type="ECO:0000256" key="1">
    <source>
        <dbReference type="SAM" id="Phobius"/>
    </source>
</evidence>
<keyword evidence="1" id="KW-1133">Transmembrane helix</keyword>
<accession>B6HWK3</accession>